<sequence length="217" mass="23272">MTDFAVRRTMMVDTQVRPSDVTKFPIIDAMLSVAREAFVPRHLREAAYVGENVDLGGGRVVLEPRTLAKMLDALDIRADELVLDLGCGLGYSSAVAARMAEAVVAVEENEDMAEEARGILSEQGADNVIVHEGPLAEGAAEHGPYDVVMLQGAVEHLPEAITDQIKEGGRIACLFAEGGLGAMRVGYKIDGEMSWRFAFNAGAPVLAGFERHAAFTL</sequence>
<dbReference type="InterPro" id="IPR000682">
    <property type="entry name" value="PCMT"/>
</dbReference>
<keyword evidence="5" id="KW-1185">Reference proteome</keyword>
<dbReference type="STRING" id="1641875.XM53_09320"/>
<keyword evidence="4" id="KW-0808">Transferase</keyword>
<dbReference type="PANTHER" id="PTHR11579">
    <property type="entry name" value="PROTEIN-L-ISOASPARTATE O-METHYLTRANSFERASE"/>
    <property type="match status" value="1"/>
</dbReference>
<keyword evidence="4" id="KW-0489">Methyltransferase</keyword>
<gene>
    <name evidence="4" type="ORF">XM53_09320</name>
</gene>
<dbReference type="CDD" id="cd02440">
    <property type="entry name" value="AdoMet_MTases"/>
    <property type="match status" value="1"/>
</dbReference>
<dbReference type="Gene3D" id="3.40.50.150">
    <property type="entry name" value="Vaccinia Virus protein VP39"/>
    <property type="match status" value="1"/>
</dbReference>
<reference evidence="4 5" key="1">
    <citation type="submission" date="2015-04" db="EMBL/GenBank/DDBJ databases">
        <title>The draft genome sequence of Roseovarius sp.R12b.</title>
        <authorList>
            <person name="Li G."/>
            <person name="Lai Q."/>
            <person name="Shao Z."/>
            <person name="Yan P."/>
        </authorList>
    </citation>
    <scope>NUCLEOTIDE SEQUENCE [LARGE SCALE GENOMIC DNA]</scope>
    <source>
        <strain evidence="4 5">R12B</strain>
    </source>
</reference>
<dbReference type="Pfam" id="PF01135">
    <property type="entry name" value="PCMT"/>
    <property type="match status" value="1"/>
</dbReference>
<dbReference type="GO" id="GO:0004719">
    <property type="term" value="F:protein-L-isoaspartate (D-aspartate) O-methyltransferase activity"/>
    <property type="evidence" value="ECO:0007669"/>
    <property type="project" value="InterPro"/>
</dbReference>
<organism evidence="4 5">
    <name type="scientific">Roseovarius atlanticus</name>
    <dbReference type="NCBI Taxonomy" id="1641875"/>
    <lineage>
        <taxon>Bacteria</taxon>
        <taxon>Pseudomonadati</taxon>
        <taxon>Pseudomonadota</taxon>
        <taxon>Alphaproteobacteria</taxon>
        <taxon>Rhodobacterales</taxon>
        <taxon>Roseobacteraceae</taxon>
        <taxon>Roseovarius</taxon>
    </lineage>
</organism>
<name>A0A0T5NVM1_9RHOB</name>
<comment type="caution">
    <text evidence="4">The sequence shown here is derived from an EMBL/GenBank/DDBJ whole genome shotgun (WGS) entry which is preliminary data.</text>
</comment>
<dbReference type="Proteomes" id="UP000051295">
    <property type="component" value="Unassembled WGS sequence"/>
</dbReference>
<evidence type="ECO:0000256" key="3">
    <source>
        <dbReference type="ARBA" id="ARBA00030757"/>
    </source>
</evidence>
<dbReference type="EMBL" id="LAXJ01000008">
    <property type="protein sequence ID" value="KRS12774.1"/>
    <property type="molecule type" value="Genomic_DNA"/>
</dbReference>
<proteinExistence type="inferred from homology"/>
<dbReference type="GO" id="GO:0005737">
    <property type="term" value="C:cytoplasm"/>
    <property type="evidence" value="ECO:0007669"/>
    <property type="project" value="TreeGrafter"/>
</dbReference>
<accession>A0A0T5NVM1</accession>
<dbReference type="PATRIC" id="fig|1641875.4.peg.4275"/>
<dbReference type="OrthoDB" id="9798496at2"/>
<evidence type="ECO:0000313" key="5">
    <source>
        <dbReference type="Proteomes" id="UP000051295"/>
    </source>
</evidence>
<dbReference type="PANTHER" id="PTHR11579:SF18">
    <property type="entry name" value="PROTEIN-L-ISOASPARTATE O-METHYLTRANSFERASE"/>
    <property type="match status" value="1"/>
</dbReference>
<dbReference type="RefSeq" id="WP_057792615.1">
    <property type="nucleotide sequence ID" value="NZ_LAXJ01000008.1"/>
</dbReference>
<evidence type="ECO:0000256" key="2">
    <source>
        <dbReference type="ARBA" id="ARBA00013346"/>
    </source>
</evidence>
<protein>
    <recommendedName>
        <fullName evidence="2">Protein-L-isoaspartate O-methyltransferase</fullName>
    </recommendedName>
    <alternativeName>
        <fullName evidence="3">Protein L-isoaspartyl methyltransferase</fullName>
    </alternativeName>
</protein>
<evidence type="ECO:0000256" key="1">
    <source>
        <dbReference type="ARBA" id="ARBA00005369"/>
    </source>
</evidence>
<dbReference type="InterPro" id="IPR029063">
    <property type="entry name" value="SAM-dependent_MTases_sf"/>
</dbReference>
<dbReference type="SUPFAM" id="SSF53335">
    <property type="entry name" value="S-adenosyl-L-methionine-dependent methyltransferases"/>
    <property type="match status" value="1"/>
</dbReference>
<evidence type="ECO:0000313" key="4">
    <source>
        <dbReference type="EMBL" id="KRS12774.1"/>
    </source>
</evidence>
<comment type="similarity">
    <text evidence="1">Belongs to the methyltransferase superfamily. L-isoaspartyl/D-aspartyl protein methyltransferase family.</text>
</comment>
<dbReference type="GO" id="GO:0032259">
    <property type="term" value="P:methylation"/>
    <property type="evidence" value="ECO:0007669"/>
    <property type="project" value="UniProtKB-KW"/>
</dbReference>
<dbReference type="AlphaFoldDB" id="A0A0T5NVM1"/>